<evidence type="ECO:0000313" key="3">
    <source>
        <dbReference type="Proteomes" id="UP000798046"/>
    </source>
</evidence>
<dbReference type="RefSeq" id="WP_151156464.1">
    <property type="nucleotide sequence ID" value="NZ_VZRA01000002.1"/>
</dbReference>
<dbReference type="Proteomes" id="UP000798046">
    <property type="component" value="Unassembled WGS sequence"/>
</dbReference>
<evidence type="ECO:0000259" key="1">
    <source>
        <dbReference type="Pfam" id="PF16289"/>
    </source>
</evidence>
<keyword evidence="3" id="KW-1185">Reference proteome</keyword>
<organism evidence="2 3">
    <name type="scientific">Oryzomonas sagensis</name>
    <dbReference type="NCBI Taxonomy" id="2603857"/>
    <lineage>
        <taxon>Bacteria</taxon>
        <taxon>Pseudomonadati</taxon>
        <taxon>Thermodesulfobacteriota</taxon>
        <taxon>Desulfuromonadia</taxon>
        <taxon>Geobacterales</taxon>
        <taxon>Geobacteraceae</taxon>
        <taxon>Oryzomonas</taxon>
    </lineage>
</organism>
<evidence type="ECO:0000313" key="2">
    <source>
        <dbReference type="EMBL" id="KAB0670090.1"/>
    </source>
</evidence>
<name>A0ABQ6TNW1_9BACT</name>
<protein>
    <recommendedName>
        <fullName evidence="1">DUF4935 domain-containing protein</fullName>
    </recommendedName>
</protein>
<dbReference type="Pfam" id="PF16289">
    <property type="entry name" value="PIN_12"/>
    <property type="match status" value="1"/>
</dbReference>
<sequence length="312" mass="35449">MIFIDANVYLEFFKSSKPEMKKLLPVLDELKENIFVTQQLVNEVSRNKLNVALANFNEYAKKCVGPGIRLPEHLDISGETLVKDWNKKEAEVRESVKSLSADLNKIIEHVADNIINKKDEVSQGLEAIFTRALVPEGKQVQAARWRRESGAPPGKPDNPLGDQLTWEQLLDAHDGKTALWVVTNDGDFTEKYKDKIYLNPVLNDEIQAKSGQNIDIYCFERLTDALEHYQSMVKEKLKTLPPPEEMESIKKSEITQTRPEVDQHFQPTRCFKCGSESFTSGVARPSQYGGWTYQWQCCSCGSITDTGEPYDD</sequence>
<dbReference type="EMBL" id="VZRA01000002">
    <property type="protein sequence ID" value="KAB0670090.1"/>
    <property type="molecule type" value="Genomic_DNA"/>
</dbReference>
<comment type="caution">
    <text evidence="2">The sequence shown here is derived from an EMBL/GenBank/DDBJ whole genome shotgun (WGS) entry which is preliminary data.</text>
</comment>
<reference evidence="2 3" key="1">
    <citation type="journal article" date="2020" name="Microorganisms">
        <title>Description of Three Novel Members in the Family Geobacteraceae, Oryzomonas japonicum gen. nov., sp. nov., Oryzomonas sagensis sp. nov., and Oryzomonas ruber sp. nov.</title>
        <authorList>
            <person name="Xu Z."/>
            <person name="Masuda Y."/>
            <person name="Hayakawa C."/>
            <person name="Ushijima N."/>
            <person name="Kawano K."/>
            <person name="Shiratori Y."/>
            <person name="Senoo K."/>
            <person name="Itoh H."/>
        </authorList>
    </citation>
    <scope>NUCLEOTIDE SEQUENCE [LARGE SCALE GENOMIC DNA]</scope>
    <source>
        <strain evidence="2 3">Red100</strain>
    </source>
</reference>
<gene>
    <name evidence="2" type="ORF">F6V30_07965</name>
</gene>
<feature type="domain" description="DUF4935" evidence="1">
    <location>
        <begin position="2"/>
        <end position="188"/>
    </location>
</feature>
<dbReference type="InterPro" id="IPR032557">
    <property type="entry name" value="DUF4935"/>
</dbReference>
<proteinExistence type="predicted"/>
<accession>A0ABQ6TNW1</accession>